<dbReference type="GO" id="GO:0009007">
    <property type="term" value="F:site-specific DNA-methyltransferase (adenine-specific) activity"/>
    <property type="evidence" value="ECO:0007669"/>
    <property type="project" value="UniProtKB-EC"/>
</dbReference>
<dbReference type="GO" id="GO:0003677">
    <property type="term" value="F:DNA binding"/>
    <property type="evidence" value="ECO:0007669"/>
    <property type="project" value="InterPro"/>
</dbReference>
<dbReference type="InterPro" id="IPR029063">
    <property type="entry name" value="SAM-dependent_MTases_sf"/>
</dbReference>
<dbReference type="InterPro" id="IPR002295">
    <property type="entry name" value="N4/N6-MTase_EcoPI_Mod-like"/>
</dbReference>
<dbReference type="Gene3D" id="3.40.50.150">
    <property type="entry name" value="Vaccinia Virus protein VP39"/>
    <property type="match status" value="1"/>
</dbReference>
<keyword evidence="4" id="KW-0949">S-adenosyl-L-methionine</keyword>
<feature type="non-terminal residue" evidence="7">
    <location>
        <position position="1"/>
    </location>
</feature>
<dbReference type="EMBL" id="DNWC01000049">
    <property type="protein sequence ID" value="HBJ08028.1"/>
    <property type="molecule type" value="Genomic_DNA"/>
</dbReference>
<proteinExistence type="predicted"/>
<keyword evidence="2 7" id="KW-0489">Methyltransferase</keyword>
<dbReference type="AlphaFoldDB" id="A0A354M0I9"/>
<evidence type="ECO:0000259" key="6">
    <source>
        <dbReference type="Pfam" id="PF01555"/>
    </source>
</evidence>
<dbReference type="InterPro" id="IPR002941">
    <property type="entry name" value="DNA_methylase_N4/N6"/>
</dbReference>
<dbReference type="GO" id="GO:0008170">
    <property type="term" value="F:N-methyltransferase activity"/>
    <property type="evidence" value="ECO:0007669"/>
    <property type="project" value="InterPro"/>
</dbReference>
<dbReference type="GO" id="GO:0032259">
    <property type="term" value="P:methylation"/>
    <property type="evidence" value="ECO:0007669"/>
    <property type="project" value="UniProtKB-KW"/>
</dbReference>
<evidence type="ECO:0000256" key="5">
    <source>
        <dbReference type="ARBA" id="ARBA00047942"/>
    </source>
</evidence>
<feature type="domain" description="DNA methylase N-4/N-6" evidence="6">
    <location>
        <begin position="2"/>
        <end position="83"/>
    </location>
</feature>
<name>A0A354M0I9_9BACT</name>
<evidence type="ECO:0000313" key="7">
    <source>
        <dbReference type="EMBL" id="HBJ08028.1"/>
    </source>
</evidence>
<sequence>VFNLDDIRIPYITKNDKRLKGGAGRNPTDVWYFDRVNNMTKKKLGLNHPTVYPLPMIMRILKMSSDPGDTILDPFVGSGTSLVA</sequence>
<dbReference type="Pfam" id="PF01555">
    <property type="entry name" value="N6_N4_Mtase"/>
    <property type="match status" value="1"/>
</dbReference>
<reference evidence="7 8" key="1">
    <citation type="journal article" date="2018" name="Nat. Biotechnol.">
        <title>A standardized bacterial taxonomy based on genome phylogeny substantially revises the tree of life.</title>
        <authorList>
            <person name="Parks D.H."/>
            <person name="Chuvochina M."/>
            <person name="Waite D.W."/>
            <person name="Rinke C."/>
            <person name="Skarshewski A."/>
            <person name="Chaumeil P.A."/>
            <person name="Hugenholtz P."/>
        </authorList>
    </citation>
    <scope>NUCLEOTIDE SEQUENCE [LARGE SCALE GENOMIC DNA]</scope>
    <source>
        <strain evidence="7">UBA11482</strain>
    </source>
</reference>
<evidence type="ECO:0000256" key="1">
    <source>
        <dbReference type="ARBA" id="ARBA00011900"/>
    </source>
</evidence>
<dbReference type="Proteomes" id="UP000262954">
    <property type="component" value="Unassembled WGS sequence"/>
</dbReference>
<evidence type="ECO:0000256" key="4">
    <source>
        <dbReference type="ARBA" id="ARBA00022691"/>
    </source>
</evidence>
<dbReference type="EC" id="2.1.1.72" evidence="1"/>
<accession>A0A354M0I9</accession>
<protein>
    <recommendedName>
        <fullName evidence="1">site-specific DNA-methyltransferase (adenine-specific)</fullName>
        <ecNumber evidence="1">2.1.1.72</ecNumber>
    </recommendedName>
</protein>
<gene>
    <name evidence="7" type="ORF">DDY73_03405</name>
</gene>
<organism evidence="7 8">
    <name type="scientific">Coprobacter fastidiosus</name>
    <dbReference type="NCBI Taxonomy" id="1099853"/>
    <lineage>
        <taxon>Bacteria</taxon>
        <taxon>Pseudomonadati</taxon>
        <taxon>Bacteroidota</taxon>
        <taxon>Bacteroidia</taxon>
        <taxon>Bacteroidales</taxon>
        <taxon>Barnesiellaceae</taxon>
        <taxon>Coprobacter</taxon>
    </lineage>
</organism>
<evidence type="ECO:0000256" key="2">
    <source>
        <dbReference type="ARBA" id="ARBA00022603"/>
    </source>
</evidence>
<dbReference type="PRINTS" id="PR00506">
    <property type="entry name" value="D21N6MTFRASE"/>
</dbReference>
<comment type="caution">
    <text evidence="7">The sequence shown here is derived from an EMBL/GenBank/DDBJ whole genome shotgun (WGS) entry which is preliminary data.</text>
</comment>
<dbReference type="SUPFAM" id="SSF53335">
    <property type="entry name" value="S-adenosyl-L-methionine-dependent methyltransferases"/>
    <property type="match status" value="1"/>
</dbReference>
<keyword evidence="3 7" id="KW-0808">Transferase</keyword>
<evidence type="ECO:0000313" key="8">
    <source>
        <dbReference type="Proteomes" id="UP000262954"/>
    </source>
</evidence>
<comment type="catalytic activity">
    <reaction evidence="5">
        <text>a 2'-deoxyadenosine in DNA + S-adenosyl-L-methionine = an N(6)-methyl-2'-deoxyadenosine in DNA + S-adenosyl-L-homocysteine + H(+)</text>
        <dbReference type="Rhea" id="RHEA:15197"/>
        <dbReference type="Rhea" id="RHEA-COMP:12418"/>
        <dbReference type="Rhea" id="RHEA-COMP:12419"/>
        <dbReference type="ChEBI" id="CHEBI:15378"/>
        <dbReference type="ChEBI" id="CHEBI:57856"/>
        <dbReference type="ChEBI" id="CHEBI:59789"/>
        <dbReference type="ChEBI" id="CHEBI:90615"/>
        <dbReference type="ChEBI" id="CHEBI:90616"/>
        <dbReference type="EC" id="2.1.1.72"/>
    </reaction>
</comment>
<evidence type="ECO:0000256" key="3">
    <source>
        <dbReference type="ARBA" id="ARBA00022679"/>
    </source>
</evidence>
<feature type="non-terminal residue" evidence="7">
    <location>
        <position position="84"/>
    </location>
</feature>